<name>A0ABN8ZSB8_RANTA</name>
<dbReference type="Proteomes" id="UP001176941">
    <property type="component" value="Chromosome 4"/>
</dbReference>
<reference evidence="1" key="1">
    <citation type="submission" date="2023-04" db="EMBL/GenBank/DDBJ databases">
        <authorList>
            <consortium name="ELIXIR-Norway"/>
        </authorList>
    </citation>
    <scope>NUCLEOTIDE SEQUENCE [LARGE SCALE GENOMIC DNA]</scope>
</reference>
<accession>A0ABN8ZSB8</accession>
<sequence length="140" mass="15496">MMDPWTPLAGSPSGASRVCGTEVHLLIRYSSPTCQTATVKASSDWLRLAVCSIKKQKSHQYKCDVWHPSDRVEILVLTQITSVTLNRLLNISVFISSHVKCGKPVSSLKDFVIIKWNNTCKVLPPGLGKGSPISSYYDLY</sequence>
<gene>
    <name evidence="1" type="ORF">MRATA1EN1_LOCUS23606</name>
</gene>
<keyword evidence="2" id="KW-1185">Reference proteome</keyword>
<evidence type="ECO:0000313" key="1">
    <source>
        <dbReference type="EMBL" id="CAI9174644.1"/>
    </source>
</evidence>
<organism evidence="1 2">
    <name type="scientific">Rangifer tarandus platyrhynchus</name>
    <name type="common">Svalbard reindeer</name>
    <dbReference type="NCBI Taxonomy" id="3082113"/>
    <lineage>
        <taxon>Eukaryota</taxon>
        <taxon>Metazoa</taxon>
        <taxon>Chordata</taxon>
        <taxon>Craniata</taxon>
        <taxon>Vertebrata</taxon>
        <taxon>Euteleostomi</taxon>
        <taxon>Mammalia</taxon>
        <taxon>Eutheria</taxon>
        <taxon>Laurasiatheria</taxon>
        <taxon>Artiodactyla</taxon>
        <taxon>Ruminantia</taxon>
        <taxon>Pecora</taxon>
        <taxon>Cervidae</taxon>
        <taxon>Odocoileinae</taxon>
        <taxon>Rangifer</taxon>
    </lineage>
</organism>
<protein>
    <submittedName>
        <fullName evidence="1">Uncharacterized protein</fullName>
    </submittedName>
</protein>
<dbReference type="EMBL" id="OX459940">
    <property type="protein sequence ID" value="CAI9174644.1"/>
    <property type="molecule type" value="Genomic_DNA"/>
</dbReference>
<proteinExistence type="predicted"/>
<evidence type="ECO:0000313" key="2">
    <source>
        <dbReference type="Proteomes" id="UP001176941"/>
    </source>
</evidence>